<feature type="compositionally biased region" description="Basic and acidic residues" evidence="1">
    <location>
        <begin position="39"/>
        <end position="49"/>
    </location>
</feature>
<dbReference type="Pfam" id="PF23855">
    <property type="entry name" value="DUF7218"/>
    <property type="match status" value="1"/>
</dbReference>
<evidence type="ECO:0000313" key="4">
    <source>
        <dbReference type="Proteomes" id="UP000184225"/>
    </source>
</evidence>
<dbReference type="Proteomes" id="UP000184225">
    <property type="component" value="Unassembled WGS sequence"/>
</dbReference>
<organism evidence="3 4">
    <name type="scientific">Mesonia phycicola</name>
    <dbReference type="NCBI Taxonomy" id="579105"/>
    <lineage>
        <taxon>Bacteria</taxon>
        <taxon>Pseudomonadati</taxon>
        <taxon>Bacteroidota</taxon>
        <taxon>Flavobacteriia</taxon>
        <taxon>Flavobacteriales</taxon>
        <taxon>Flavobacteriaceae</taxon>
        <taxon>Mesonia</taxon>
    </lineage>
</organism>
<keyword evidence="4" id="KW-1185">Reference proteome</keyword>
<accession>A0A1M6AV38</accession>
<dbReference type="AlphaFoldDB" id="A0A1M6AV38"/>
<feature type="compositionally biased region" description="Basic and acidic residues" evidence="1">
    <location>
        <begin position="1"/>
        <end position="26"/>
    </location>
</feature>
<proteinExistence type="predicted"/>
<dbReference type="RefSeq" id="WP_073147805.1">
    <property type="nucleotide sequence ID" value="NZ_FQYY01000001.1"/>
</dbReference>
<feature type="domain" description="Rho termination factor-like N-terminal" evidence="2">
    <location>
        <begin position="48"/>
        <end position="76"/>
    </location>
</feature>
<name>A0A1M6AV38_9FLAO</name>
<feature type="region of interest" description="Disordered" evidence="1">
    <location>
        <begin position="1"/>
        <end position="49"/>
    </location>
</feature>
<dbReference type="InterPro" id="IPR011112">
    <property type="entry name" value="Rho-like_N"/>
</dbReference>
<gene>
    <name evidence="3" type="ORF">SAMN04488096_101463</name>
</gene>
<evidence type="ECO:0000313" key="3">
    <source>
        <dbReference type="EMBL" id="SHI40409.1"/>
    </source>
</evidence>
<dbReference type="InterPro" id="IPR055642">
    <property type="entry name" value="DUF7218"/>
</dbReference>
<sequence length="79" mass="9189">MERPRIKNEEQYEALRDKGYSKEKSARIANTKNSGKKGGHSEKYEERTKEELYQQAQKVGIEGRSTMSKDELIKALRNN</sequence>
<dbReference type="OrthoDB" id="215254at2"/>
<dbReference type="EMBL" id="FQYY01000001">
    <property type="protein sequence ID" value="SHI40409.1"/>
    <property type="molecule type" value="Genomic_DNA"/>
</dbReference>
<evidence type="ECO:0000259" key="2">
    <source>
        <dbReference type="Pfam" id="PF07498"/>
    </source>
</evidence>
<protein>
    <submittedName>
        <fullName evidence="3">Rho termination factor, N-terminal domain</fullName>
    </submittedName>
</protein>
<dbReference type="SUPFAM" id="SSF68912">
    <property type="entry name" value="Rho N-terminal domain-like"/>
    <property type="match status" value="1"/>
</dbReference>
<reference evidence="3 4" key="1">
    <citation type="submission" date="2016-11" db="EMBL/GenBank/DDBJ databases">
        <authorList>
            <person name="Jaros S."/>
            <person name="Januszkiewicz K."/>
            <person name="Wedrychowicz H."/>
        </authorList>
    </citation>
    <scope>NUCLEOTIDE SEQUENCE [LARGE SCALE GENOMIC DNA]</scope>
    <source>
        <strain evidence="3 4">DSM 21425</strain>
    </source>
</reference>
<dbReference type="STRING" id="579105.SAMN04488096_101463"/>
<dbReference type="InterPro" id="IPR036269">
    <property type="entry name" value="Rho_N_sf"/>
</dbReference>
<dbReference type="GO" id="GO:0006353">
    <property type="term" value="P:DNA-templated transcription termination"/>
    <property type="evidence" value="ECO:0007669"/>
    <property type="project" value="InterPro"/>
</dbReference>
<evidence type="ECO:0000256" key="1">
    <source>
        <dbReference type="SAM" id="MobiDB-lite"/>
    </source>
</evidence>
<dbReference type="Pfam" id="PF07498">
    <property type="entry name" value="Rho_N"/>
    <property type="match status" value="1"/>
</dbReference>